<feature type="domain" description="HTH lysR-type" evidence="6">
    <location>
        <begin position="7"/>
        <end position="65"/>
    </location>
</feature>
<proteinExistence type="inferred from homology"/>
<dbReference type="Proteomes" id="UP000028488">
    <property type="component" value="Chromosome"/>
</dbReference>
<evidence type="ECO:0000256" key="2">
    <source>
        <dbReference type="ARBA" id="ARBA00023015"/>
    </source>
</evidence>
<keyword evidence="3" id="KW-0238">DNA-binding</keyword>
<dbReference type="Pfam" id="PF00126">
    <property type="entry name" value="HTH_1"/>
    <property type="match status" value="1"/>
</dbReference>
<dbReference type="Gene3D" id="3.40.190.10">
    <property type="entry name" value="Periplasmic binding protein-like II"/>
    <property type="match status" value="2"/>
</dbReference>
<evidence type="ECO:0000256" key="4">
    <source>
        <dbReference type="ARBA" id="ARBA00023159"/>
    </source>
</evidence>
<accession>A0A076ETF9</accession>
<dbReference type="PANTHER" id="PTHR30346:SF0">
    <property type="entry name" value="HCA OPERON TRANSCRIPTIONAL ACTIVATOR HCAR"/>
    <property type="match status" value="1"/>
</dbReference>
<dbReference type="PANTHER" id="PTHR30346">
    <property type="entry name" value="TRANSCRIPTIONAL DUAL REGULATOR HCAR-RELATED"/>
    <property type="match status" value="1"/>
</dbReference>
<evidence type="ECO:0000256" key="3">
    <source>
        <dbReference type="ARBA" id="ARBA00023125"/>
    </source>
</evidence>
<evidence type="ECO:0000313" key="8">
    <source>
        <dbReference type="Proteomes" id="UP000028488"/>
    </source>
</evidence>
<dbReference type="AlphaFoldDB" id="A0A076ETF9"/>
<evidence type="ECO:0000259" key="6">
    <source>
        <dbReference type="PROSITE" id="PS50931"/>
    </source>
</evidence>
<sequence>MQRRPDVTFTQLRYFVEAANFCSMTKAADELMVAQSAVSSAISQLEHQIGTQLFIRQRSRGLVLTAAGEEMLRDTRSVLAHLGEVLDAARGHEDNVRGTVRLACFVTLTPFILPTLISDLRDQHPDLEVEVVETQAEAVRAALRNGTAELALTYDLALGEDMETETLGVARPHVILPPDHRLAGHVAITLADLEGEPMVLLDLPSSRDYFLAMLTAAGVTPVVRYRSASYETVRGLVARGHGFSILNQRPAEGRTYDGGRVATLPIADDVPGLPVVLARLKGVRSTARARAVAERARAVFAKQAGSGR</sequence>
<dbReference type="InterPro" id="IPR036390">
    <property type="entry name" value="WH_DNA-bd_sf"/>
</dbReference>
<dbReference type="InterPro" id="IPR000847">
    <property type="entry name" value="LysR_HTH_N"/>
</dbReference>
<keyword evidence="5" id="KW-0804">Transcription</keyword>
<reference evidence="7 8" key="1">
    <citation type="submission" date="2014-07" db="EMBL/GenBank/DDBJ databases">
        <title>Genome Sequence of Rhodococcus opacus Strain R7, a Biodegrader of Mono- and Polycyclic Aromatic Hydrocarbons.</title>
        <authorList>
            <person name="Di Gennaro P."/>
            <person name="Zampolli J."/>
            <person name="Presti I."/>
            <person name="Cappelletti M."/>
            <person name="D'Ursi P."/>
            <person name="Orro A."/>
            <person name="Mezzelani A."/>
            <person name="Milanesi L."/>
        </authorList>
    </citation>
    <scope>NUCLEOTIDE SEQUENCE [LARGE SCALE GENOMIC DNA]</scope>
    <source>
        <strain evidence="7 8">R7</strain>
    </source>
</reference>
<comment type="similarity">
    <text evidence="1">Belongs to the LysR transcriptional regulatory family.</text>
</comment>
<dbReference type="FunFam" id="1.10.10.10:FF:000001">
    <property type="entry name" value="LysR family transcriptional regulator"/>
    <property type="match status" value="1"/>
</dbReference>
<protein>
    <submittedName>
        <fullName evidence="7">LysR family transcriptional regulator</fullName>
    </submittedName>
</protein>
<name>A0A076ETF9_RHOOP</name>
<dbReference type="eggNOG" id="COG0583">
    <property type="taxonomic scope" value="Bacteria"/>
</dbReference>
<gene>
    <name evidence="7" type="ORF">EP51_34075</name>
</gene>
<evidence type="ECO:0000313" key="7">
    <source>
        <dbReference type="EMBL" id="AII09400.1"/>
    </source>
</evidence>
<dbReference type="EMBL" id="CP008947">
    <property type="protein sequence ID" value="AII09400.1"/>
    <property type="molecule type" value="Genomic_DNA"/>
</dbReference>
<dbReference type="PROSITE" id="PS50931">
    <property type="entry name" value="HTH_LYSR"/>
    <property type="match status" value="1"/>
</dbReference>
<dbReference type="SUPFAM" id="SSF46785">
    <property type="entry name" value="Winged helix' DNA-binding domain"/>
    <property type="match status" value="1"/>
</dbReference>
<dbReference type="CDD" id="cd08412">
    <property type="entry name" value="PBP2_PAO1_like"/>
    <property type="match status" value="1"/>
</dbReference>
<dbReference type="InterPro" id="IPR036388">
    <property type="entry name" value="WH-like_DNA-bd_sf"/>
</dbReference>
<dbReference type="GO" id="GO:0003677">
    <property type="term" value="F:DNA binding"/>
    <property type="evidence" value="ECO:0007669"/>
    <property type="project" value="UniProtKB-KW"/>
</dbReference>
<dbReference type="InterPro" id="IPR005119">
    <property type="entry name" value="LysR_subst-bd"/>
</dbReference>
<dbReference type="GO" id="GO:0003700">
    <property type="term" value="F:DNA-binding transcription factor activity"/>
    <property type="evidence" value="ECO:0007669"/>
    <property type="project" value="InterPro"/>
</dbReference>
<dbReference type="GO" id="GO:0032993">
    <property type="term" value="C:protein-DNA complex"/>
    <property type="evidence" value="ECO:0007669"/>
    <property type="project" value="TreeGrafter"/>
</dbReference>
<keyword evidence="4" id="KW-0010">Activator</keyword>
<dbReference type="Gene3D" id="1.10.10.10">
    <property type="entry name" value="Winged helix-like DNA-binding domain superfamily/Winged helix DNA-binding domain"/>
    <property type="match status" value="1"/>
</dbReference>
<keyword evidence="2" id="KW-0805">Transcription regulation</keyword>
<dbReference type="RefSeq" id="WP_128641678.1">
    <property type="nucleotide sequence ID" value="NZ_CP008947.1"/>
</dbReference>
<evidence type="ECO:0000256" key="1">
    <source>
        <dbReference type="ARBA" id="ARBA00009437"/>
    </source>
</evidence>
<dbReference type="PRINTS" id="PR00039">
    <property type="entry name" value="HTHLYSR"/>
</dbReference>
<organism evidence="7 8">
    <name type="scientific">Rhodococcus opacus</name>
    <name type="common">Nocardia opaca</name>
    <dbReference type="NCBI Taxonomy" id="37919"/>
    <lineage>
        <taxon>Bacteria</taxon>
        <taxon>Bacillati</taxon>
        <taxon>Actinomycetota</taxon>
        <taxon>Actinomycetes</taxon>
        <taxon>Mycobacteriales</taxon>
        <taxon>Nocardiaceae</taxon>
        <taxon>Rhodococcus</taxon>
    </lineage>
</organism>
<dbReference type="SUPFAM" id="SSF53850">
    <property type="entry name" value="Periplasmic binding protein-like II"/>
    <property type="match status" value="1"/>
</dbReference>
<dbReference type="Pfam" id="PF03466">
    <property type="entry name" value="LysR_substrate"/>
    <property type="match status" value="1"/>
</dbReference>
<evidence type="ECO:0000256" key="5">
    <source>
        <dbReference type="ARBA" id="ARBA00023163"/>
    </source>
</evidence>